<evidence type="ECO:0000313" key="1">
    <source>
        <dbReference type="EMBL" id="KAF5893417.1"/>
    </source>
</evidence>
<protein>
    <submittedName>
        <fullName evidence="1">Uncharacterized protein</fullName>
    </submittedName>
</protein>
<keyword evidence="2" id="KW-1185">Reference proteome</keyword>
<feature type="non-terminal residue" evidence="1">
    <location>
        <position position="96"/>
    </location>
</feature>
<sequence>MGWRSRPWGWYKDTALKDGVEIWPTAIEILMVFRCSLKEWGGELSHGDGVKMQPTRLGLGQSCLASVHAEWYRTTWKWEGYAYGIGKEIKLAGIGW</sequence>
<gene>
    <name evidence="1" type="ORF">DAT39_016875</name>
</gene>
<dbReference type="Proteomes" id="UP000727407">
    <property type="component" value="Unassembled WGS sequence"/>
</dbReference>
<comment type="caution">
    <text evidence="1">The sequence shown here is derived from an EMBL/GenBank/DDBJ whole genome shotgun (WGS) entry which is preliminary data.</text>
</comment>
<name>A0A8J4WW42_CLAMG</name>
<evidence type="ECO:0000313" key="2">
    <source>
        <dbReference type="Proteomes" id="UP000727407"/>
    </source>
</evidence>
<dbReference type="AlphaFoldDB" id="A0A8J4WW42"/>
<dbReference type="EMBL" id="QNUK01000436">
    <property type="protein sequence ID" value="KAF5893417.1"/>
    <property type="molecule type" value="Genomic_DNA"/>
</dbReference>
<accession>A0A8J4WW42</accession>
<reference evidence="1" key="1">
    <citation type="submission" date="2020-07" db="EMBL/GenBank/DDBJ databases">
        <title>Clarias magur genome sequencing, assembly and annotation.</title>
        <authorList>
            <person name="Kushwaha B."/>
            <person name="Kumar R."/>
            <person name="Das P."/>
            <person name="Joshi C.G."/>
            <person name="Kumar D."/>
            <person name="Nagpure N.S."/>
            <person name="Pandey M."/>
            <person name="Agarwal S."/>
            <person name="Srivastava S."/>
            <person name="Singh M."/>
            <person name="Sahoo L."/>
            <person name="Jayasankar P."/>
            <person name="Meher P.K."/>
            <person name="Koringa P.G."/>
            <person name="Iquebal M.A."/>
            <person name="Das S.P."/>
            <person name="Bit A."/>
            <person name="Patnaik S."/>
            <person name="Patel N."/>
            <person name="Shah T.M."/>
            <person name="Hinsu A."/>
            <person name="Jena J.K."/>
        </authorList>
    </citation>
    <scope>NUCLEOTIDE SEQUENCE</scope>
    <source>
        <strain evidence="1">CIFAMagur01</strain>
        <tissue evidence="1">Testis</tissue>
    </source>
</reference>
<proteinExistence type="predicted"/>
<organism evidence="1 2">
    <name type="scientific">Clarias magur</name>
    <name type="common">Asian catfish</name>
    <name type="synonym">Macropteronotus magur</name>
    <dbReference type="NCBI Taxonomy" id="1594786"/>
    <lineage>
        <taxon>Eukaryota</taxon>
        <taxon>Metazoa</taxon>
        <taxon>Chordata</taxon>
        <taxon>Craniata</taxon>
        <taxon>Vertebrata</taxon>
        <taxon>Euteleostomi</taxon>
        <taxon>Actinopterygii</taxon>
        <taxon>Neopterygii</taxon>
        <taxon>Teleostei</taxon>
        <taxon>Ostariophysi</taxon>
        <taxon>Siluriformes</taxon>
        <taxon>Clariidae</taxon>
        <taxon>Clarias</taxon>
    </lineage>
</organism>